<dbReference type="Pfam" id="PF04998">
    <property type="entry name" value="RNA_pol_Rpb1_5"/>
    <property type="match status" value="1"/>
</dbReference>
<dbReference type="Gene3D" id="1.10.132.30">
    <property type="match status" value="1"/>
</dbReference>
<dbReference type="PANTHER" id="PTHR19376">
    <property type="entry name" value="DNA-DIRECTED RNA POLYMERASE"/>
    <property type="match status" value="1"/>
</dbReference>
<dbReference type="GO" id="GO:0003677">
    <property type="term" value="F:DNA binding"/>
    <property type="evidence" value="ECO:0007669"/>
    <property type="project" value="InterPro"/>
</dbReference>
<keyword evidence="2" id="KW-0240">DNA-directed RNA polymerase</keyword>
<dbReference type="Gene3D" id="6.10.250.2940">
    <property type="match status" value="1"/>
</dbReference>
<evidence type="ECO:0000256" key="3">
    <source>
        <dbReference type="ARBA" id="ARBA00022679"/>
    </source>
</evidence>
<dbReference type="GO" id="GO:0003899">
    <property type="term" value="F:DNA-directed RNA polymerase activity"/>
    <property type="evidence" value="ECO:0007669"/>
    <property type="project" value="UniProtKB-EC"/>
</dbReference>
<proteinExistence type="predicted"/>
<dbReference type="Pfam" id="PF05000">
    <property type="entry name" value="RNA_pol_Rpb1_4"/>
    <property type="match status" value="1"/>
</dbReference>
<protein>
    <recommendedName>
        <fullName evidence="1">DNA-directed RNA polymerase</fullName>
        <ecNumber evidence="1">2.7.7.6</ecNumber>
    </recommendedName>
</protein>
<keyword evidence="9" id="KW-1185">Reference proteome</keyword>
<evidence type="ECO:0000256" key="1">
    <source>
        <dbReference type="ARBA" id="ARBA00012418"/>
    </source>
</evidence>
<reference evidence="8" key="1">
    <citation type="submission" date="2020-05" db="EMBL/GenBank/DDBJ databases">
        <title>Mycena genomes resolve the evolution of fungal bioluminescence.</title>
        <authorList>
            <person name="Tsai I.J."/>
        </authorList>
    </citation>
    <scope>NUCLEOTIDE SEQUENCE</scope>
    <source>
        <strain evidence="8">171206Taipei</strain>
    </source>
</reference>
<dbReference type="GO" id="GO:0006351">
    <property type="term" value="P:DNA-templated transcription"/>
    <property type="evidence" value="ECO:0007669"/>
    <property type="project" value="InterPro"/>
</dbReference>
<dbReference type="OrthoDB" id="270392at2759"/>
<dbReference type="EC" id="2.7.7.6" evidence="1"/>
<evidence type="ECO:0000313" key="9">
    <source>
        <dbReference type="Proteomes" id="UP000636479"/>
    </source>
</evidence>
<dbReference type="EMBL" id="JACAZF010000004">
    <property type="protein sequence ID" value="KAF7307326.1"/>
    <property type="molecule type" value="Genomic_DNA"/>
</dbReference>
<gene>
    <name evidence="8" type="ORF">MIND_00526600</name>
</gene>
<comment type="caution">
    <text evidence="8">The sequence shown here is derived from an EMBL/GenBank/DDBJ whole genome shotgun (WGS) entry which is preliminary data.</text>
</comment>
<name>A0A8H6SXN4_9AGAR</name>
<dbReference type="RefSeq" id="XP_037222345.1">
    <property type="nucleotide sequence ID" value="XM_037362053.1"/>
</dbReference>
<dbReference type="InterPro" id="IPR038120">
    <property type="entry name" value="Rpb1_funnel_sf"/>
</dbReference>
<dbReference type="InterPro" id="IPR045867">
    <property type="entry name" value="DNA-dir_RpoC_beta_prime"/>
</dbReference>
<evidence type="ECO:0000313" key="8">
    <source>
        <dbReference type="EMBL" id="KAF7307326.1"/>
    </source>
</evidence>
<evidence type="ECO:0000259" key="7">
    <source>
        <dbReference type="Pfam" id="PF05000"/>
    </source>
</evidence>
<sequence length="202" mass="22924">MSVCVGQQSVEGRRIPFGFKHRTLPHFTKDDFSPEARGFVENSYLRGLTPQEFFFHAMAGREGLIDTVIKTAETGYIQRRLVKALQDVMTESSEGAVLRLMGRFSELLLLSTSPDTQTPPCAYTIRKYGPEQLVPHVDNGTVQGWNSVVLDHDRLKMTSNLYNSLEVFNSPQMRHHQRYIVFFSSHNDLFLSLTTISAPVNN</sequence>
<feature type="domain" description="RNA polymerase Rpb1" evidence="7">
    <location>
        <begin position="1"/>
        <end position="40"/>
    </location>
</feature>
<dbReference type="GO" id="GO:0005665">
    <property type="term" value="C:RNA polymerase II, core complex"/>
    <property type="evidence" value="ECO:0007669"/>
    <property type="project" value="TreeGrafter"/>
</dbReference>
<evidence type="ECO:0000259" key="6">
    <source>
        <dbReference type="Pfam" id="PF04998"/>
    </source>
</evidence>
<dbReference type="InterPro" id="IPR007081">
    <property type="entry name" value="RNA_pol_Rpb1_5"/>
</dbReference>
<accession>A0A8H6SXN4</accession>
<dbReference type="GeneID" id="59344569"/>
<dbReference type="AlphaFoldDB" id="A0A8H6SXN4"/>
<dbReference type="SUPFAM" id="SSF64484">
    <property type="entry name" value="beta and beta-prime subunits of DNA dependent RNA-polymerase"/>
    <property type="match status" value="1"/>
</dbReference>
<keyword evidence="5" id="KW-0804">Transcription</keyword>
<dbReference type="PANTHER" id="PTHR19376:SF37">
    <property type="entry name" value="DNA-DIRECTED RNA POLYMERASE II SUBUNIT RPB1"/>
    <property type="match status" value="1"/>
</dbReference>
<organism evidence="8 9">
    <name type="scientific">Mycena indigotica</name>
    <dbReference type="NCBI Taxonomy" id="2126181"/>
    <lineage>
        <taxon>Eukaryota</taxon>
        <taxon>Fungi</taxon>
        <taxon>Dikarya</taxon>
        <taxon>Basidiomycota</taxon>
        <taxon>Agaricomycotina</taxon>
        <taxon>Agaricomycetes</taxon>
        <taxon>Agaricomycetidae</taxon>
        <taxon>Agaricales</taxon>
        <taxon>Marasmiineae</taxon>
        <taxon>Mycenaceae</taxon>
        <taxon>Mycena</taxon>
    </lineage>
</organism>
<feature type="domain" description="RNA polymerase Rpb1" evidence="6">
    <location>
        <begin position="47"/>
        <end position="92"/>
    </location>
</feature>
<evidence type="ECO:0000256" key="5">
    <source>
        <dbReference type="ARBA" id="ARBA00023163"/>
    </source>
</evidence>
<evidence type="ECO:0000256" key="4">
    <source>
        <dbReference type="ARBA" id="ARBA00022695"/>
    </source>
</evidence>
<keyword evidence="4" id="KW-0548">Nucleotidyltransferase</keyword>
<dbReference type="Proteomes" id="UP000636479">
    <property type="component" value="Unassembled WGS sequence"/>
</dbReference>
<evidence type="ECO:0000256" key="2">
    <source>
        <dbReference type="ARBA" id="ARBA00022478"/>
    </source>
</evidence>
<keyword evidence="3" id="KW-0808">Transferase</keyword>
<dbReference type="InterPro" id="IPR007083">
    <property type="entry name" value="RNA_pol_Rpb1_4"/>
</dbReference>